<dbReference type="InterPro" id="IPR006450">
    <property type="entry name" value="Phage_HK97_gp6-like"/>
</dbReference>
<dbReference type="CDD" id="cd08054">
    <property type="entry name" value="gp6"/>
    <property type="match status" value="1"/>
</dbReference>
<dbReference type="EMBL" id="AP014546">
    <property type="protein sequence ID" value="BBB29372.1"/>
    <property type="molecule type" value="Genomic_DNA"/>
</dbReference>
<dbReference type="NCBIfam" id="TIGR02215">
    <property type="entry name" value="phage_chp_gp8"/>
    <property type="match status" value="1"/>
</dbReference>
<dbReference type="InterPro" id="IPR021146">
    <property type="entry name" value="Phage_gp6-like_head-tail"/>
</dbReference>
<dbReference type="Pfam" id="PF05135">
    <property type="entry name" value="Phage_connect_1"/>
    <property type="match status" value="1"/>
</dbReference>
<protein>
    <submittedName>
        <fullName evidence="1">Phage related protein</fullName>
    </submittedName>
</protein>
<name>A0A7R6SW57_9GAMM</name>
<evidence type="ECO:0000313" key="2">
    <source>
        <dbReference type="Proteomes" id="UP000595332"/>
    </source>
</evidence>
<sequence length="192" mass="21455">MPIITLEPATTEPVTLEEVRAQCRIDGDITDENTLLQGLISTAREYCENHTGRHFAAKTLHYIGNWCANKIELTPNLKTVSFIQYRDHNNEQQSFPDTKYYVDSVSLVGAVIPLSTWPSTYPTHPQPVTIEFEVGDTDESGNSSCPYGVKQAILLLVAHWYENRSAVAFSGTSKEVEYSVSALLSPYRVLNV</sequence>
<dbReference type="InterPro" id="IPR011738">
    <property type="entry name" value="Phage_CHP"/>
</dbReference>
<gene>
    <name evidence="1" type="ORF">NEJAP_1420</name>
</gene>
<dbReference type="KEGG" id="njp:NEJAP_1420"/>
<keyword evidence="2" id="KW-1185">Reference proteome</keyword>
<dbReference type="Gene3D" id="1.10.3230.30">
    <property type="entry name" value="Phage gp6-like head-tail connector protein"/>
    <property type="match status" value="1"/>
</dbReference>
<dbReference type="AlphaFoldDB" id="A0A7R6SW57"/>
<evidence type="ECO:0000313" key="1">
    <source>
        <dbReference type="EMBL" id="BBB29372.1"/>
    </source>
</evidence>
<organism evidence="1 2">
    <name type="scientific">Neptunomonas japonica JAMM 1380</name>
    <dbReference type="NCBI Taxonomy" id="1441457"/>
    <lineage>
        <taxon>Bacteria</taxon>
        <taxon>Pseudomonadati</taxon>
        <taxon>Pseudomonadota</taxon>
        <taxon>Gammaproteobacteria</taxon>
        <taxon>Oceanospirillales</taxon>
        <taxon>Oceanospirillaceae</taxon>
        <taxon>Neptunomonas</taxon>
    </lineage>
</organism>
<proteinExistence type="predicted"/>
<accession>A0A7R6SW57</accession>
<dbReference type="Proteomes" id="UP000595332">
    <property type="component" value="Chromosome"/>
</dbReference>
<dbReference type="NCBIfam" id="TIGR01560">
    <property type="entry name" value="put_DNA_pack"/>
    <property type="match status" value="2"/>
</dbReference>
<reference evidence="1 2" key="1">
    <citation type="journal article" date="2008" name="Int. J. Syst. Evol. Microbiol.">
        <title>Neptunomonas japonica sp. nov., an Osedax japonicus symbiont-like bacterium isolated from sediment adjacent to sperm whale carcasses off Kagoshima, Japan.</title>
        <authorList>
            <person name="Miyazaki M."/>
            <person name="Nogi Y."/>
            <person name="Fujiwara Y."/>
            <person name="Kawato M."/>
            <person name="Kubokawa K."/>
            <person name="Horikoshi K."/>
        </authorList>
    </citation>
    <scope>NUCLEOTIDE SEQUENCE [LARGE SCALE GENOMIC DNA]</scope>
    <source>
        <strain evidence="1 2">JAMM 1380</strain>
    </source>
</reference>
<dbReference type="RefSeq" id="WP_201349989.1">
    <property type="nucleotide sequence ID" value="NZ_AP014546.1"/>
</dbReference>